<sequence>MSTASLPSYVAPSVNRIPSYSAEPHNHEQRIALADRLRPRPSGTFIKESKGGGVRLRLNAQEDNAPLPIYGAGSQVEGYVDLSKLEGITSVEVKIEGRLLLKEIAEGGTSTARLCLNTVLLWCKDPVNTVCPSSLHFSLGFPSTFSYEDKTFPLPPTFDVKLSGLPGFVATIDYSVTAVVAKPNSAHIPNVKSKKLGIHIGSTVVSTPLIYYPRNRPASPLPLPLQHLHSGFQVTPDWKAVETVLRSKSAVRPDITARLYVPASRTFCMSQPVPFHLTLHSSAVSLAAYLPMSPTAKTLSPRKVTRVQLMRQTTVDVRNTVIAGVKTDMWRVDCIGEGTFKHAGDGPTWIAYTGEIVIDETVKVPGFKAAGLSVKDCILFTVNPLDPSKSPFGEVREVIPVRLATEPWTPNGAGMGARRESMLADGSPTPPSPHRLSGDQY</sequence>
<dbReference type="Proteomes" id="UP000467700">
    <property type="component" value="Unassembled WGS sequence"/>
</dbReference>
<proteinExistence type="predicted"/>
<organism evidence="2 3">
    <name type="scientific">Cyclocybe aegerita</name>
    <name type="common">Black poplar mushroom</name>
    <name type="synonym">Agrocybe aegerita</name>
    <dbReference type="NCBI Taxonomy" id="1973307"/>
    <lineage>
        <taxon>Eukaryota</taxon>
        <taxon>Fungi</taxon>
        <taxon>Dikarya</taxon>
        <taxon>Basidiomycota</taxon>
        <taxon>Agaricomycotina</taxon>
        <taxon>Agaricomycetes</taxon>
        <taxon>Agaricomycetidae</taxon>
        <taxon>Agaricales</taxon>
        <taxon>Agaricineae</taxon>
        <taxon>Bolbitiaceae</taxon>
        <taxon>Cyclocybe</taxon>
    </lineage>
</organism>
<evidence type="ECO:0000313" key="3">
    <source>
        <dbReference type="Proteomes" id="UP000467700"/>
    </source>
</evidence>
<dbReference type="EMBL" id="CACVBS010000037">
    <property type="protein sequence ID" value="CAA7262955.1"/>
    <property type="molecule type" value="Genomic_DNA"/>
</dbReference>
<reference evidence="2 3" key="1">
    <citation type="submission" date="2020-01" db="EMBL/GenBank/DDBJ databases">
        <authorList>
            <person name="Gupta K D."/>
        </authorList>
    </citation>
    <scope>NUCLEOTIDE SEQUENCE [LARGE SCALE GENOMIC DNA]</scope>
</reference>
<keyword evidence="3" id="KW-1185">Reference proteome</keyword>
<dbReference type="AlphaFoldDB" id="A0A8S0VRC1"/>
<protein>
    <submittedName>
        <fullName evidence="2">Uncharacterized protein</fullName>
    </submittedName>
</protein>
<comment type="caution">
    <text evidence="2">The sequence shown here is derived from an EMBL/GenBank/DDBJ whole genome shotgun (WGS) entry which is preliminary data.</text>
</comment>
<evidence type="ECO:0000313" key="2">
    <source>
        <dbReference type="EMBL" id="CAA7262955.1"/>
    </source>
</evidence>
<dbReference type="OrthoDB" id="3242181at2759"/>
<gene>
    <name evidence="2" type="ORF">AAE3_LOCUS5102</name>
</gene>
<name>A0A8S0VRC1_CYCAE</name>
<evidence type="ECO:0000256" key="1">
    <source>
        <dbReference type="SAM" id="MobiDB-lite"/>
    </source>
</evidence>
<accession>A0A8S0VRC1</accession>
<feature type="region of interest" description="Disordered" evidence="1">
    <location>
        <begin position="409"/>
        <end position="441"/>
    </location>
</feature>